<name>A0A370KD52_9GAMM</name>
<proteinExistence type="predicted"/>
<organism evidence="2 3">
    <name type="scientific">Dyella solisilvae</name>
    <dbReference type="NCBI Taxonomy" id="1920168"/>
    <lineage>
        <taxon>Bacteria</taxon>
        <taxon>Pseudomonadati</taxon>
        <taxon>Pseudomonadota</taxon>
        <taxon>Gammaproteobacteria</taxon>
        <taxon>Lysobacterales</taxon>
        <taxon>Rhodanobacteraceae</taxon>
        <taxon>Dyella</taxon>
    </lineage>
</organism>
<dbReference type="SMART" id="SM00421">
    <property type="entry name" value="HTH_LUXR"/>
    <property type="match status" value="1"/>
</dbReference>
<dbReference type="SUPFAM" id="SSF46785">
    <property type="entry name" value="Winged helix' DNA-binding domain"/>
    <property type="match status" value="1"/>
</dbReference>
<dbReference type="Gene3D" id="1.10.10.10">
    <property type="entry name" value="Winged helix-like DNA-binding domain superfamily/Winged helix DNA-binding domain"/>
    <property type="match status" value="2"/>
</dbReference>
<dbReference type="InterPro" id="IPR051797">
    <property type="entry name" value="TrmB-like"/>
</dbReference>
<evidence type="ECO:0000313" key="2">
    <source>
        <dbReference type="EMBL" id="RDJ00585.1"/>
    </source>
</evidence>
<dbReference type="OrthoDB" id="5932488at2"/>
<protein>
    <recommendedName>
        <fullName evidence="1">HTH luxR-type domain-containing protein</fullName>
    </recommendedName>
</protein>
<accession>A0A370KD52</accession>
<evidence type="ECO:0000313" key="3">
    <source>
        <dbReference type="Proteomes" id="UP000254711"/>
    </source>
</evidence>
<reference evidence="2 3" key="1">
    <citation type="submission" date="2018-07" db="EMBL/GenBank/DDBJ databases">
        <title>Dyella solisilvae sp. nov., isolated from the pine and broad-leaved mixed forest soil.</title>
        <authorList>
            <person name="Gao Z."/>
            <person name="Qiu L."/>
        </authorList>
    </citation>
    <scope>NUCLEOTIDE SEQUENCE [LARGE SCALE GENOMIC DNA]</scope>
    <source>
        <strain evidence="2 3">DHG54</strain>
    </source>
</reference>
<dbReference type="AlphaFoldDB" id="A0A370KD52"/>
<dbReference type="GO" id="GO:0006355">
    <property type="term" value="P:regulation of DNA-templated transcription"/>
    <property type="evidence" value="ECO:0007669"/>
    <property type="project" value="InterPro"/>
</dbReference>
<dbReference type="InterPro" id="IPR016032">
    <property type="entry name" value="Sig_transdc_resp-reg_C-effctor"/>
</dbReference>
<comment type="caution">
    <text evidence="2">The sequence shown here is derived from an EMBL/GenBank/DDBJ whole genome shotgun (WGS) entry which is preliminary data.</text>
</comment>
<sequence>MQMQASRTEADALSALDMTPEELKVYESLLERPGSTPAEVVVASGIPVVQVRRLLSALENQGLVTRSPERIARYHAVAPEVAFGALVALRQSGLKAALTMAERLAKIRPTSCGDRGDELTVELITGRAALLRTICQFYDMAKHEIMEFDRPPYLNSYESHSATHLSMQDRHVHCRTICDTSKLDWPGGAQHIQDCLAAGEEQRLYEGVPIKAAIIDRRMALVPLHLKAPIDSGLLLRPSLLLDTLCAYFDIVWELSVPVGADGDLGATAGRSDSANLEQLAALLASGLKDHVIASRLQISERTFERRVALLQKRLKATTRFQAGWNAALRMKKNSTKR</sequence>
<dbReference type="SUPFAM" id="SSF46894">
    <property type="entry name" value="C-terminal effector domain of the bipartite response regulators"/>
    <property type="match status" value="1"/>
</dbReference>
<dbReference type="EMBL" id="QQSY01000001">
    <property type="protein sequence ID" value="RDJ00585.1"/>
    <property type="molecule type" value="Genomic_DNA"/>
</dbReference>
<dbReference type="InterPro" id="IPR036390">
    <property type="entry name" value="WH_DNA-bd_sf"/>
</dbReference>
<dbReference type="InterPro" id="IPR000792">
    <property type="entry name" value="Tscrpt_reg_LuxR_C"/>
</dbReference>
<dbReference type="Proteomes" id="UP000254711">
    <property type="component" value="Unassembled WGS sequence"/>
</dbReference>
<dbReference type="PANTHER" id="PTHR34293">
    <property type="entry name" value="HTH-TYPE TRANSCRIPTIONAL REGULATOR TRMBL2"/>
    <property type="match status" value="1"/>
</dbReference>
<dbReference type="InterPro" id="IPR002831">
    <property type="entry name" value="Tscrpt_reg_TrmB_N"/>
</dbReference>
<dbReference type="GO" id="GO:0003677">
    <property type="term" value="F:DNA binding"/>
    <property type="evidence" value="ECO:0007669"/>
    <property type="project" value="InterPro"/>
</dbReference>
<dbReference type="PANTHER" id="PTHR34293:SF1">
    <property type="entry name" value="HTH-TYPE TRANSCRIPTIONAL REGULATOR TRMBL2"/>
    <property type="match status" value="1"/>
</dbReference>
<evidence type="ECO:0000259" key="1">
    <source>
        <dbReference type="SMART" id="SM00421"/>
    </source>
</evidence>
<gene>
    <name evidence="2" type="ORF">DVT68_07310</name>
</gene>
<dbReference type="Pfam" id="PF01978">
    <property type="entry name" value="TrmB"/>
    <property type="match status" value="1"/>
</dbReference>
<keyword evidence="3" id="KW-1185">Reference proteome</keyword>
<dbReference type="RefSeq" id="WP_114824309.1">
    <property type="nucleotide sequence ID" value="NZ_QQSY01000001.1"/>
</dbReference>
<feature type="domain" description="HTH luxR-type" evidence="1">
    <location>
        <begin position="278"/>
        <end position="327"/>
    </location>
</feature>
<dbReference type="InterPro" id="IPR036388">
    <property type="entry name" value="WH-like_DNA-bd_sf"/>
</dbReference>